<proteinExistence type="predicted"/>
<keyword evidence="2" id="KW-1185">Reference proteome</keyword>
<reference evidence="1 2" key="1">
    <citation type="submission" date="2022-06" db="EMBL/GenBank/DDBJ databases">
        <title>Isolation of gut microbiota from human fecal samples.</title>
        <authorList>
            <person name="Pamer E.G."/>
            <person name="Barat B."/>
            <person name="Waligurski E."/>
            <person name="Medina S."/>
            <person name="Paddock L."/>
            <person name="Mostad J."/>
        </authorList>
    </citation>
    <scope>NUCLEOTIDE SEQUENCE [LARGE SCALE GENOMIC DNA]</scope>
    <source>
        <strain evidence="1 2">DFI.9.73</strain>
    </source>
</reference>
<evidence type="ECO:0000313" key="1">
    <source>
        <dbReference type="EMBL" id="MCQ4840340.1"/>
    </source>
</evidence>
<accession>A0ABT1S077</accession>
<comment type="caution">
    <text evidence="1">The sequence shown here is derived from an EMBL/GenBank/DDBJ whole genome shotgun (WGS) entry which is preliminary data.</text>
</comment>
<organism evidence="1 2">
    <name type="scientific">Neglectibacter timonensis</name>
    <dbReference type="NCBI Taxonomy" id="1776382"/>
    <lineage>
        <taxon>Bacteria</taxon>
        <taxon>Bacillati</taxon>
        <taxon>Bacillota</taxon>
        <taxon>Clostridia</taxon>
        <taxon>Eubacteriales</taxon>
        <taxon>Oscillospiraceae</taxon>
        <taxon>Neglectibacter</taxon>
    </lineage>
</organism>
<evidence type="ECO:0000313" key="2">
    <source>
        <dbReference type="Proteomes" id="UP001524473"/>
    </source>
</evidence>
<sequence length="243" mass="26757">MNYFEYKGIRSSDMGIRIESKNVFSGPEYEIDFLSIPGRDGDLIAGSGRFPNVQVTYSIFIPAKTTSELAQKITAVKAWLYSGLNSYHTLSDTYDTAFFRHAVYAGKLDIEDELNRIGLCTISFSCKPFRYDEAGTVSTTLSASGDVLLNPYPFTSKPILRIEGNGKGTLTIQSEGNNATWNFTALDGYVEVDSEQMNFYKDAEPKNDTVSGDGFPLLYPGENAVAYSGGITAVTVIPRWCCL</sequence>
<name>A0ABT1S077_9FIRM</name>
<dbReference type="EMBL" id="JANFZH010000022">
    <property type="protein sequence ID" value="MCQ4840340.1"/>
    <property type="molecule type" value="Genomic_DNA"/>
</dbReference>
<evidence type="ECO:0008006" key="3">
    <source>
        <dbReference type="Google" id="ProtNLM"/>
    </source>
</evidence>
<protein>
    <recommendedName>
        <fullName evidence="3">Phage-related protein</fullName>
    </recommendedName>
</protein>
<gene>
    <name evidence="1" type="ORF">NE695_10510</name>
</gene>
<dbReference type="Gene3D" id="2.40.30.200">
    <property type="match status" value="1"/>
</dbReference>
<dbReference type="Proteomes" id="UP001524473">
    <property type="component" value="Unassembled WGS sequence"/>
</dbReference>
<dbReference type="RefSeq" id="WP_256191922.1">
    <property type="nucleotide sequence ID" value="NZ_JANFZG010000020.1"/>
</dbReference>